<comment type="cofactor">
    <cofactor evidence="1 3">
        <name>pyridoxal 5'-phosphate</name>
        <dbReference type="ChEBI" id="CHEBI:597326"/>
    </cofactor>
</comment>
<feature type="domain" description="Aminotransferase class I/classII large" evidence="4">
    <location>
        <begin position="30"/>
        <end position="373"/>
    </location>
</feature>
<dbReference type="EMBL" id="LR216287">
    <property type="protein sequence ID" value="VFJ13334.1"/>
    <property type="molecule type" value="Genomic_DNA"/>
</dbReference>
<proteinExistence type="inferred from homology"/>
<keyword evidence="6" id="KW-1185">Reference proteome</keyword>
<name>A0A484IED5_9ARCH</name>
<dbReference type="CDD" id="cd00609">
    <property type="entry name" value="AAT_like"/>
    <property type="match status" value="1"/>
</dbReference>
<dbReference type="AlphaFoldDB" id="A0A484IED5"/>
<dbReference type="GeneID" id="39420458"/>
<dbReference type="KEGG" id="nfn:NFRAN_1012"/>
<dbReference type="PANTHER" id="PTHR42885">
    <property type="entry name" value="HISTIDINOL-PHOSPHATE AMINOTRANSFERASE-RELATED"/>
    <property type="match status" value="1"/>
</dbReference>
<dbReference type="GO" id="GO:0008483">
    <property type="term" value="F:transaminase activity"/>
    <property type="evidence" value="ECO:0007669"/>
    <property type="project" value="UniProtKB-KW"/>
</dbReference>
<dbReference type="Pfam" id="PF00155">
    <property type="entry name" value="Aminotran_1_2"/>
    <property type="match status" value="1"/>
</dbReference>
<dbReference type="SUPFAM" id="SSF53383">
    <property type="entry name" value="PLP-dependent transferases"/>
    <property type="match status" value="1"/>
</dbReference>
<evidence type="ECO:0000256" key="1">
    <source>
        <dbReference type="ARBA" id="ARBA00001933"/>
    </source>
</evidence>
<sequence length="377" mass="43241">MNNKENIFYSNFHDCRHGGFYSVNWPKNRIQIDFSSNLNPFGISSKVLSKLRNNIALAYNYPDPKCIDLKKKILDYIGSEKDFDINHNLIIGNGATELIHYFAYTFVRNKALIPVPTFCEYELASRNKVSAAIHYSYLREDNFIIDSDSIIRTANNPENEISSLFLCNPNNPTGKFYEREVTEIIEKIDKKIKILLDESFIEFVDSKKKSSNNHFVDLVKEYENLTILRSLTKTFGLAGLRIGYAISTKANIDKLSQHLISWNVNGLAQIAGIEALKDKKHLKSVISNNNSERTRLFSLYSKNAKIRAIPTDTNFFMIKILDSKINSTALRDKLLRESKILVRDCKDFTGLNDKFIRVAIKTRKENDTLVRSLEAAL</sequence>
<keyword evidence="3 5" id="KW-0808">Transferase</keyword>
<dbReference type="RefSeq" id="WP_134483233.1">
    <property type="nucleotide sequence ID" value="NZ_LR216287.1"/>
</dbReference>
<gene>
    <name evidence="5" type="primary">cobD</name>
    <name evidence="5" type="ORF">NFRAN_1012</name>
</gene>
<dbReference type="InterPro" id="IPR004838">
    <property type="entry name" value="NHTrfase_class1_PyrdxlP-BS"/>
</dbReference>
<dbReference type="Gene3D" id="3.40.640.10">
    <property type="entry name" value="Type I PLP-dependent aspartate aminotransferase-like (Major domain)"/>
    <property type="match status" value="1"/>
</dbReference>
<evidence type="ECO:0000313" key="6">
    <source>
        <dbReference type="Proteomes" id="UP000294299"/>
    </source>
</evidence>
<protein>
    <recommendedName>
        <fullName evidence="3">Aminotransferase</fullName>
        <ecNumber evidence="3">2.6.1.-</ecNumber>
    </recommendedName>
</protein>
<dbReference type="InterPro" id="IPR015422">
    <property type="entry name" value="PyrdxlP-dep_Trfase_small"/>
</dbReference>
<accession>A0A484IED5</accession>
<organism evidence="5 6">
    <name type="scientific">Candidatus Nitrosocosmicus franklandianus</name>
    <dbReference type="NCBI Taxonomy" id="1798806"/>
    <lineage>
        <taxon>Archaea</taxon>
        <taxon>Nitrososphaerota</taxon>
        <taxon>Nitrososphaeria</taxon>
        <taxon>Nitrososphaerales</taxon>
        <taxon>Nitrososphaeraceae</taxon>
        <taxon>Candidatus Nitrosocosmicus</taxon>
    </lineage>
</organism>
<evidence type="ECO:0000313" key="5">
    <source>
        <dbReference type="EMBL" id="VFJ13334.1"/>
    </source>
</evidence>
<dbReference type="Proteomes" id="UP000294299">
    <property type="component" value="Chromosome NFRAN"/>
</dbReference>
<dbReference type="OrthoDB" id="39225at2157"/>
<reference evidence="5 6" key="1">
    <citation type="submission" date="2019-02" db="EMBL/GenBank/DDBJ databases">
        <authorList>
            <person name="Lehtovirta-Morley E L."/>
        </authorList>
    </citation>
    <scope>NUCLEOTIDE SEQUENCE [LARGE SCALE GENOMIC DNA]</scope>
    <source>
        <strain evidence="5">NFRAN1</strain>
    </source>
</reference>
<dbReference type="EC" id="2.6.1.-" evidence="3"/>
<dbReference type="InterPro" id="IPR015424">
    <property type="entry name" value="PyrdxlP-dep_Trfase"/>
</dbReference>
<dbReference type="GO" id="GO:0030170">
    <property type="term" value="F:pyridoxal phosphate binding"/>
    <property type="evidence" value="ECO:0007669"/>
    <property type="project" value="InterPro"/>
</dbReference>
<dbReference type="InterPro" id="IPR015421">
    <property type="entry name" value="PyrdxlP-dep_Trfase_major"/>
</dbReference>
<dbReference type="PROSITE" id="PS00105">
    <property type="entry name" value="AA_TRANSFER_CLASS_1"/>
    <property type="match status" value="1"/>
</dbReference>
<evidence type="ECO:0000259" key="4">
    <source>
        <dbReference type="Pfam" id="PF00155"/>
    </source>
</evidence>
<keyword evidence="2" id="KW-0663">Pyridoxal phosphate</keyword>
<dbReference type="InterPro" id="IPR004839">
    <property type="entry name" value="Aminotransferase_I/II_large"/>
</dbReference>
<comment type="similarity">
    <text evidence="3">Belongs to the class-I pyridoxal-phosphate-dependent aminotransferase family.</text>
</comment>
<evidence type="ECO:0000256" key="2">
    <source>
        <dbReference type="ARBA" id="ARBA00022898"/>
    </source>
</evidence>
<keyword evidence="3 5" id="KW-0032">Aminotransferase</keyword>
<dbReference type="Gene3D" id="3.90.1150.10">
    <property type="entry name" value="Aspartate Aminotransferase, domain 1"/>
    <property type="match status" value="1"/>
</dbReference>
<dbReference type="PANTHER" id="PTHR42885:SF1">
    <property type="entry name" value="THREONINE-PHOSPHATE DECARBOXYLASE"/>
    <property type="match status" value="1"/>
</dbReference>
<evidence type="ECO:0000256" key="3">
    <source>
        <dbReference type="RuleBase" id="RU000481"/>
    </source>
</evidence>